<feature type="compositionally biased region" description="Basic and acidic residues" evidence="1">
    <location>
        <begin position="43"/>
        <end position="52"/>
    </location>
</feature>
<sequence length="137" mass="14920">MSDGPRRRLPLPMDDSDEKILSRTLERGGFKSANGNASQETAKSYDDNKPRDAAPAGSLHAATPGVNDIQPESMFSRNDLRPQIGQASALAAAMAEVFAKLDPAARKYVKPASVLKDFLAEHDDELAKMFRESNAFK</sequence>
<dbReference type="OrthoDB" id="10011960at2"/>
<keyword evidence="3" id="KW-1185">Reference proteome</keyword>
<evidence type="ECO:0000256" key="1">
    <source>
        <dbReference type="SAM" id="MobiDB-lite"/>
    </source>
</evidence>
<feature type="region of interest" description="Disordered" evidence="1">
    <location>
        <begin position="25"/>
        <end position="69"/>
    </location>
</feature>
<organism evidence="2 3">
    <name type="scientific">Loktanella atrilutea</name>
    <dbReference type="NCBI Taxonomy" id="366533"/>
    <lineage>
        <taxon>Bacteria</taxon>
        <taxon>Pseudomonadati</taxon>
        <taxon>Pseudomonadota</taxon>
        <taxon>Alphaproteobacteria</taxon>
        <taxon>Rhodobacterales</taxon>
        <taxon>Roseobacteraceae</taxon>
        <taxon>Loktanella</taxon>
    </lineage>
</organism>
<name>A0A1M5EBP0_LOKAT</name>
<evidence type="ECO:0000313" key="2">
    <source>
        <dbReference type="EMBL" id="SHF76544.1"/>
    </source>
</evidence>
<protein>
    <submittedName>
        <fullName evidence="2">Uncharacterized protein</fullName>
    </submittedName>
</protein>
<reference evidence="3" key="1">
    <citation type="submission" date="2016-11" db="EMBL/GenBank/DDBJ databases">
        <authorList>
            <person name="Varghese N."/>
            <person name="Submissions S."/>
        </authorList>
    </citation>
    <scope>NUCLEOTIDE SEQUENCE [LARGE SCALE GENOMIC DNA]</scope>
    <source>
        <strain evidence="3">DSM 29326</strain>
    </source>
</reference>
<dbReference type="RefSeq" id="WP_143155484.1">
    <property type="nucleotide sequence ID" value="NZ_FQUE01000012.1"/>
</dbReference>
<gene>
    <name evidence="2" type="ORF">SAMN05444339_11227</name>
</gene>
<dbReference type="Proteomes" id="UP000183987">
    <property type="component" value="Unassembled WGS sequence"/>
</dbReference>
<dbReference type="AlphaFoldDB" id="A0A1M5EBP0"/>
<evidence type="ECO:0000313" key="3">
    <source>
        <dbReference type="Proteomes" id="UP000183987"/>
    </source>
</evidence>
<accession>A0A1M5EBP0</accession>
<feature type="compositionally biased region" description="Polar residues" evidence="1">
    <location>
        <begin position="33"/>
        <end position="42"/>
    </location>
</feature>
<proteinExistence type="predicted"/>
<dbReference type="EMBL" id="FQUE01000012">
    <property type="protein sequence ID" value="SHF76544.1"/>
    <property type="molecule type" value="Genomic_DNA"/>
</dbReference>